<keyword evidence="7" id="KW-0131">Cell cycle</keyword>
<comment type="subcellular location">
    <subcellularLocation>
        <location evidence="1">Nucleus</location>
    </subcellularLocation>
</comment>
<dbReference type="EMBL" id="CM026421">
    <property type="protein sequence ID" value="KAG0592212.1"/>
    <property type="molecule type" value="Genomic_DNA"/>
</dbReference>
<evidence type="ECO:0000256" key="6">
    <source>
        <dbReference type="ARBA" id="ARBA00023242"/>
    </source>
</evidence>
<evidence type="ECO:0000256" key="7">
    <source>
        <dbReference type="ARBA" id="ARBA00023306"/>
    </source>
</evidence>
<feature type="region of interest" description="Disordered" evidence="8">
    <location>
        <begin position="471"/>
        <end position="500"/>
    </location>
</feature>
<dbReference type="InterPro" id="IPR027417">
    <property type="entry name" value="P-loop_NTPase"/>
</dbReference>
<dbReference type="GO" id="GO:0005634">
    <property type="term" value="C:nucleus"/>
    <property type="evidence" value="ECO:0007669"/>
    <property type="project" value="UniProtKB-SubCell"/>
</dbReference>
<organism evidence="9 10">
    <name type="scientific">Ceratodon purpureus</name>
    <name type="common">Fire moss</name>
    <name type="synonym">Dicranum purpureum</name>
    <dbReference type="NCBI Taxonomy" id="3225"/>
    <lineage>
        <taxon>Eukaryota</taxon>
        <taxon>Viridiplantae</taxon>
        <taxon>Streptophyta</taxon>
        <taxon>Embryophyta</taxon>
        <taxon>Bryophyta</taxon>
        <taxon>Bryophytina</taxon>
        <taxon>Bryopsida</taxon>
        <taxon>Dicranidae</taxon>
        <taxon>Pseudoditrichales</taxon>
        <taxon>Ditrichaceae</taxon>
        <taxon>Ceratodon</taxon>
    </lineage>
</organism>
<evidence type="ECO:0000256" key="3">
    <source>
        <dbReference type="ARBA" id="ARBA00022741"/>
    </source>
</evidence>
<evidence type="ECO:0000313" key="10">
    <source>
        <dbReference type="Proteomes" id="UP000822688"/>
    </source>
</evidence>
<accession>A0A8T0JAT0</accession>
<evidence type="ECO:0000256" key="8">
    <source>
        <dbReference type="SAM" id="MobiDB-lite"/>
    </source>
</evidence>
<dbReference type="GO" id="GO:0033314">
    <property type="term" value="P:mitotic DNA replication checkpoint signaling"/>
    <property type="evidence" value="ECO:0007669"/>
    <property type="project" value="TreeGrafter"/>
</dbReference>
<dbReference type="Gene3D" id="3.40.50.300">
    <property type="entry name" value="P-loop containing nucleotide triphosphate hydrolases"/>
    <property type="match status" value="1"/>
</dbReference>
<name>A0A8T0JAT0_CERPU</name>
<evidence type="ECO:0000256" key="5">
    <source>
        <dbReference type="ARBA" id="ARBA00022840"/>
    </source>
</evidence>
<protein>
    <submittedName>
        <fullName evidence="9">Uncharacterized protein</fullName>
    </submittedName>
</protein>
<dbReference type="GO" id="GO:0000077">
    <property type="term" value="P:DNA damage checkpoint signaling"/>
    <property type="evidence" value="ECO:0007669"/>
    <property type="project" value="TreeGrafter"/>
</dbReference>
<gene>
    <name evidence="9" type="ORF">KC19_1G234600</name>
</gene>
<dbReference type="SUPFAM" id="SSF52540">
    <property type="entry name" value="P-loop containing nucleoside triphosphate hydrolases"/>
    <property type="match status" value="1"/>
</dbReference>
<keyword evidence="10" id="KW-1185">Reference proteome</keyword>
<proteinExistence type="inferred from homology"/>
<sequence length="1292" mass="142537">MVLDGGGVWVWGFGGFLSHEGGVGALFGCEMAAGEGAKDDHLQALAGAEPGLAGDEPVVKAKKNSKAAASFFTPLSKKTKVDASVEAVKKVEEVGNDDDFQEPPAILATVPDKRPSRKKAKAGKDQKREADNDPPLLDAQTEGLLSDQRLEVAPSPTKKQTRASPAKKKRKAQLNVADSKPSIGVHGPDLFLQARLAAEENARLSAGKATHPFFARPKAGGARCLVTDETVQSMNGRSLNPAPDRAEKTIRMSPLKPPHPFFSRQNLGSVRTTGIDESQSNYESDTLPPCLPLHITQNTPEEDAKLAWNPNWTWRNMPVKSDCEEIEGTWSFSSYQPSYTWTWPSSKKRKRRGRPVSEVAAFGRVIEYLTGKDAGTQSLLSEEVESNAETQKLLEKFSAYYYPCGHKDSFEHYSALIQPLIERQVKPSSSRNPLWTDRYQPQTSQEVCGNKEGVKSLSSWLQSWREKVLKQKGASKNKEENESSSSDDDSDFEDSPSEIDDNDDLHNCLLVTGPVGCGKSAAIYACSMEHGFTVIEVNASECRSGALIKHKFKEAMESHGLTKRRSTTQVDASDGQMDVEHMFKQGEPCRRSISFNEEPENQLPLSQGVCRNNVPSSSLRGLRVILFEDVDIVFEEDSGFMGALALLARTSKCPIIFSSNSQKPVLPQVTGLQEIRFEQASTAELVAHAYMVCMAEGVSCSPYIVEHIVKNSDHDLRKLLMLLQFWTQGSPSDTKYLKDASSVENPRVLHSTKHDPNLVNCLLQLDGCPQVPATRIHAADKKLSSEKLNSIESDYDCNEQKPRNDSMDSNAGICEEPGSSENSKKRSLDSYWLYAHDCQHRVLPLLFPSTEPCRVTAEISGCLEDGNQKVMAMIDHEISQWSRHRFDLLQAKEDAEFEARKALRRLQAAARREAKASENFSFTKLIQSSYDSPVARSASNECIKDTLSLLEGHESSSSEEREVDIVHDEDMCELRLSGVKTFGPTLENEECVKLNARRSLETEWVISGPNCTLGLDSDVPASCVINLGVNSSQQSVDLPVPIAEAGSQSTHLPKESSVPLRIEEACLYTPLKDEKLDLNPVPTANLAIHNDVEIPLNAGEESCKPDSSLEHKILNLASSEMEERWSALRSLQLNTSITPGLDTNILLDDVLHDLSACDFLSCRAAAASKASMEQQRLGYDDYSEDNRGDNCTESAAVLAQLRLNQALNIISPSNSLCSDSWQVGPSVLQHEAVREEKQVCEDERVSLLLPQRFRLSGRLARLDYLLFQSQLTPSRAGSEGGTGRATRQRKLI</sequence>
<dbReference type="GO" id="GO:0003689">
    <property type="term" value="F:DNA clamp loader activity"/>
    <property type="evidence" value="ECO:0007669"/>
    <property type="project" value="TreeGrafter"/>
</dbReference>
<dbReference type="PANTHER" id="PTHR12172">
    <property type="entry name" value="CELL CYCLE CHECKPOINT PROTEIN RAD17"/>
    <property type="match status" value="1"/>
</dbReference>
<feature type="compositionally biased region" description="Basic residues" evidence="8">
    <location>
        <begin position="159"/>
        <end position="172"/>
    </location>
</feature>
<feature type="compositionally biased region" description="Basic and acidic residues" evidence="8">
    <location>
        <begin position="122"/>
        <end position="131"/>
    </location>
</feature>
<comment type="caution">
    <text evidence="9">The sequence shown here is derived from an EMBL/GenBank/DDBJ whole genome shotgun (WGS) entry which is preliminary data.</text>
</comment>
<evidence type="ECO:0000313" key="9">
    <source>
        <dbReference type="EMBL" id="KAG0592212.1"/>
    </source>
</evidence>
<dbReference type="PANTHER" id="PTHR12172:SF1">
    <property type="entry name" value="P-LOOP CONTAINING NUCLEOSIDE TRIPHOSPHATE HYDROLASES SUPERFAMILY PROTEIN"/>
    <property type="match status" value="1"/>
</dbReference>
<feature type="region of interest" description="Disordered" evidence="8">
    <location>
        <begin position="95"/>
        <end position="181"/>
    </location>
</feature>
<dbReference type="Proteomes" id="UP000822688">
    <property type="component" value="Chromosome 1"/>
</dbReference>
<dbReference type="GO" id="GO:0005524">
    <property type="term" value="F:ATP binding"/>
    <property type="evidence" value="ECO:0007669"/>
    <property type="project" value="UniProtKB-KW"/>
</dbReference>
<reference evidence="9" key="1">
    <citation type="submission" date="2020-06" db="EMBL/GenBank/DDBJ databases">
        <title>WGS assembly of Ceratodon purpureus strain R40.</title>
        <authorList>
            <person name="Carey S.B."/>
            <person name="Jenkins J."/>
            <person name="Shu S."/>
            <person name="Lovell J.T."/>
            <person name="Sreedasyam A."/>
            <person name="Maumus F."/>
            <person name="Tiley G.P."/>
            <person name="Fernandez-Pozo N."/>
            <person name="Barry K."/>
            <person name="Chen C."/>
            <person name="Wang M."/>
            <person name="Lipzen A."/>
            <person name="Daum C."/>
            <person name="Saski C.A."/>
            <person name="Payton A.C."/>
            <person name="Mcbreen J.C."/>
            <person name="Conrad R.E."/>
            <person name="Kollar L.M."/>
            <person name="Olsson S."/>
            <person name="Huttunen S."/>
            <person name="Landis J.B."/>
            <person name="Wickett N.J."/>
            <person name="Johnson M.G."/>
            <person name="Rensing S.A."/>
            <person name="Grimwood J."/>
            <person name="Schmutz J."/>
            <person name="Mcdaniel S.F."/>
        </authorList>
    </citation>
    <scope>NUCLEOTIDE SEQUENCE</scope>
    <source>
        <strain evidence="9">R40</strain>
    </source>
</reference>
<comment type="similarity">
    <text evidence="2">Belongs to the rad17/RAD24 family.</text>
</comment>
<keyword evidence="6" id="KW-0539">Nucleus</keyword>
<evidence type="ECO:0000256" key="1">
    <source>
        <dbReference type="ARBA" id="ARBA00004123"/>
    </source>
</evidence>
<dbReference type="GO" id="GO:0003682">
    <property type="term" value="F:chromatin binding"/>
    <property type="evidence" value="ECO:0007669"/>
    <property type="project" value="TreeGrafter"/>
</dbReference>
<feature type="region of interest" description="Disordered" evidence="8">
    <location>
        <begin position="794"/>
        <end position="824"/>
    </location>
</feature>
<feature type="compositionally biased region" description="Acidic residues" evidence="8">
    <location>
        <begin position="485"/>
        <end position="500"/>
    </location>
</feature>
<keyword evidence="3" id="KW-0547">Nucleotide-binding</keyword>
<keyword evidence="5" id="KW-0067">ATP-binding</keyword>
<evidence type="ECO:0000256" key="4">
    <source>
        <dbReference type="ARBA" id="ARBA00022763"/>
    </source>
</evidence>
<feature type="region of interest" description="Disordered" evidence="8">
    <location>
        <begin position="1273"/>
        <end position="1292"/>
    </location>
</feature>
<evidence type="ECO:0000256" key="2">
    <source>
        <dbReference type="ARBA" id="ARBA00006168"/>
    </source>
</evidence>
<dbReference type="GO" id="GO:0006281">
    <property type="term" value="P:DNA repair"/>
    <property type="evidence" value="ECO:0007669"/>
    <property type="project" value="InterPro"/>
</dbReference>
<keyword evidence="4" id="KW-0227">DNA damage</keyword>
<dbReference type="InterPro" id="IPR004582">
    <property type="entry name" value="Checkpoint_prot_Rad17_Rad24"/>
</dbReference>